<proteinExistence type="predicted"/>
<feature type="region of interest" description="Disordered" evidence="2">
    <location>
        <begin position="476"/>
        <end position="506"/>
    </location>
</feature>
<sequence>MADTEKGNSSAESKKKSAVLDEDFGKDFLNFWGPSKKGKDQMDFDMEEVLRNKKNSFNFDKLDDFELGGDFGKLQSFKMDMSDLDFSSPAMNAKKAVEKPKGKQDMKHEKFSFNFDFNELDKFDLGSSPVKGDKKSRKCADSNASDCSFKHVKNQDSRSNSETSTDAFKDLENKKPLKSDNMASSRPQNLITASITNDSPPSISQDLENHDACPEVQTSSEKQISVAEEDPHREDCHAEQPQETCLTKINSEKNTQDFILQSLSGDCSAQENNPQFSIGATSSDAVKADPAEERDDSMRIADNSRSWSSSPVASYNKESCPKIGVTELANTSVAFEKHCKRNQSEVTGGDEIPSEATKDQNDIQNASCTDSKINNTNGMKNAGVKQNPVSKFIPSTLARDSRVVNPKSLNEKVAASLQLTSLRKSTDNASWKISSAMRKQLDTVCDNKLKTSNAHPASEYRESKQTNEQAETWKTGLLKSHGEHPTKATSDFSGSERNDDQSASDTFRVAKQHHELGETQNISILKSYEKEQKQDVSAISGQKNKAHNDIPIFKLEASVLQQKIVAKNTAKSIIPNSVSSVVSGKSSKIVPIEINRSSTKVDKTFDSRSNISSKTKLNYKTTEAKSVRFSEGNSGFFLQTEPKANFIEEKSASLAPPLKRKSFEDSTDNPKKLNPLKRVMKLTIGRKSLEISPRTEKAALSVPEKLEAHESCAVDLDSSGFSEVGDLTGIELPAPLEKDDEKAFDSRLNISNITKSNRKVQNSAASKEADPARGSESNSEFPLEPASTMAYSITEKRATTPLKRKAFEVPVTEKLEASYTITCAGDSTGAPELGGLAGLEVVPLAEKDENLEKAEAYMNKLDDMCHMLRKKHEEARELLVRAVVNNNTLMMLNHPLFDEKISFHIHVHF</sequence>
<evidence type="ECO:0000313" key="4">
    <source>
        <dbReference type="Proteomes" id="UP000243459"/>
    </source>
</evidence>
<feature type="coiled-coil region" evidence="1">
    <location>
        <begin position="844"/>
        <end position="878"/>
    </location>
</feature>
<feature type="region of interest" description="Disordered" evidence="2">
    <location>
        <begin position="271"/>
        <end position="313"/>
    </location>
</feature>
<dbReference type="Gramene" id="ONK79226">
    <property type="protein sequence ID" value="ONK79226"/>
    <property type="gene ID" value="A4U43_C01F4210"/>
</dbReference>
<feature type="compositionally biased region" description="Basic and acidic residues" evidence="2">
    <location>
        <begin position="167"/>
        <end position="178"/>
    </location>
</feature>
<evidence type="ECO:0000256" key="1">
    <source>
        <dbReference type="SAM" id="Coils"/>
    </source>
</evidence>
<name>A0A5P1FLN2_ASPOF</name>
<feature type="region of interest" description="Disordered" evidence="2">
    <location>
        <begin position="755"/>
        <end position="785"/>
    </location>
</feature>
<feature type="compositionally biased region" description="Polar residues" evidence="2">
    <location>
        <begin position="157"/>
        <end position="166"/>
    </location>
</feature>
<feature type="compositionally biased region" description="Polar residues" evidence="2">
    <location>
        <begin position="271"/>
        <end position="284"/>
    </location>
</feature>
<feature type="compositionally biased region" description="Polar residues" evidence="2">
    <location>
        <begin position="362"/>
        <end position="379"/>
    </location>
</feature>
<evidence type="ECO:0000313" key="3">
    <source>
        <dbReference type="EMBL" id="ONK79226.1"/>
    </source>
</evidence>
<feature type="compositionally biased region" description="Basic and acidic residues" evidence="2">
    <location>
        <begin position="229"/>
        <end position="240"/>
    </location>
</feature>
<feature type="compositionally biased region" description="Polar residues" evidence="2">
    <location>
        <begin position="755"/>
        <end position="765"/>
    </location>
</feature>
<feature type="region of interest" description="Disordered" evidence="2">
    <location>
        <begin position="344"/>
        <end position="386"/>
    </location>
</feature>
<keyword evidence="1" id="KW-0175">Coiled coil</keyword>
<keyword evidence="4" id="KW-1185">Reference proteome</keyword>
<feature type="region of interest" description="Disordered" evidence="2">
    <location>
        <begin position="121"/>
        <end position="240"/>
    </location>
</feature>
<dbReference type="Proteomes" id="UP000243459">
    <property type="component" value="Chromosome 1"/>
</dbReference>
<accession>A0A5P1FLN2</accession>
<dbReference type="EMBL" id="CM007381">
    <property type="protein sequence ID" value="ONK79226.1"/>
    <property type="molecule type" value="Genomic_DNA"/>
</dbReference>
<dbReference type="OMA" id="PGSHEIC"/>
<feature type="compositionally biased region" description="Basic and acidic residues" evidence="2">
    <location>
        <begin position="286"/>
        <end position="299"/>
    </location>
</feature>
<protein>
    <submittedName>
        <fullName evidence="3">Uncharacterized protein</fullName>
    </submittedName>
</protein>
<dbReference type="InterPro" id="IPR038777">
    <property type="entry name" value="At4g18490-like"/>
</dbReference>
<dbReference type="PANTHER" id="PTHR36380">
    <property type="entry name" value="BNAA03G58330D PROTEIN"/>
    <property type="match status" value="1"/>
</dbReference>
<gene>
    <name evidence="3" type="ORF">A4U43_C01F4210</name>
</gene>
<reference evidence="4" key="1">
    <citation type="journal article" date="2017" name="Nat. Commun.">
        <title>The asparagus genome sheds light on the origin and evolution of a young Y chromosome.</title>
        <authorList>
            <person name="Harkess A."/>
            <person name="Zhou J."/>
            <person name="Xu C."/>
            <person name="Bowers J.E."/>
            <person name="Van der Hulst R."/>
            <person name="Ayyampalayam S."/>
            <person name="Mercati F."/>
            <person name="Riccardi P."/>
            <person name="McKain M.R."/>
            <person name="Kakrana A."/>
            <person name="Tang H."/>
            <person name="Ray J."/>
            <person name="Groenendijk J."/>
            <person name="Arikit S."/>
            <person name="Mathioni S.M."/>
            <person name="Nakano M."/>
            <person name="Shan H."/>
            <person name="Telgmann-Rauber A."/>
            <person name="Kanno A."/>
            <person name="Yue Z."/>
            <person name="Chen H."/>
            <person name="Li W."/>
            <person name="Chen Y."/>
            <person name="Xu X."/>
            <person name="Zhang Y."/>
            <person name="Luo S."/>
            <person name="Chen H."/>
            <person name="Gao J."/>
            <person name="Mao Z."/>
            <person name="Pires J.C."/>
            <person name="Luo M."/>
            <person name="Kudrna D."/>
            <person name="Wing R.A."/>
            <person name="Meyers B.C."/>
            <person name="Yi K."/>
            <person name="Kong H."/>
            <person name="Lavrijsen P."/>
            <person name="Sunseri F."/>
            <person name="Falavigna A."/>
            <person name="Ye Y."/>
            <person name="Leebens-Mack J.H."/>
            <person name="Chen G."/>
        </authorList>
    </citation>
    <scope>NUCLEOTIDE SEQUENCE [LARGE SCALE GENOMIC DNA]</scope>
    <source>
        <strain evidence="4">cv. DH0086</strain>
    </source>
</reference>
<evidence type="ECO:0000256" key="2">
    <source>
        <dbReference type="SAM" id="MobiDB-lite"/>
    </source>
</evidence>
<feature type="compositionally biased region" description="Polar residues" evidence="2">
    <location>
        <begin position="181"/>
        <end position="206"/>
    </location>
</feature>
<dbReference type="AlphaFoldDB" id="A0A5P1FLN2"/>
<organism evidence="3 4">
    <name type="scientific">Asparagus officinalis</name>
    <name type="common">Garden asparagus</name>
    <dbReference type="NCBI Taxonomy" id="4686"/>
    <lineage>
        <taxon>Eukaryota</taxon>
        <taxon>Viridiplantae</taxon>
        <taxon>Streptophyta</taxon>
        <taxon>Embryophyta</taxon>
        <taxon>Tracheophyta</taxon>
        <taxon>Spermatophyta</taxon>
        <taxon>Magnoliopsida</taxon>
        <taxon>Liliopsida</taxon>
        <taxon>Asparagales</taxon>
        <taxon>Asparagaceae</taxon>
        <taxon>Asparagoideae</taxon>
        <taxon>Asparagus</taxon>
    </lineage>
</organism>
<feature type="compositionally biased region" description="Polar residues" evidence="2">
    <location>
        <begin position="303"/>
        <end position="313"/>
    </location>
</feature>
<dbReference type="PANTHER" id="PTHR36380:SF1">
    <property type="entry name" value="OS01G0755100 PROTEIN"/>
    <property type="match status" value="1"/>
</dbReference>